<evidence type="ECO:0000313" key="3">
    <source>
        <dbReference type="Proteomes" id="UP001215151"/>
    </source>
</evidence>
<protein>
    <submittedName>
        <fullName evidence="2">Uncharacterized protein</fullName>
    </submittedName>
</protein>
<dbReference type="Proteomes" id="UP001215151">
    <property type="component" value="Unassembled WGS sequence"/>
</dbReference>
<organism evidence="2 3">
    <name type="scientific">Trametes cubensis</name>
    <dbReference type="NCBI Taxonomy" id="1111947"/>
    <lineage>
        <taxon>Eukaryota</taxon>
        <taxon>Fungi</taxon>
        <taxon>Dikarya</taxon>
        <taxon>Basidiomycota</taxon>
        <taxon>Agaricomycotina</taxon>
        <taxon>Agaricomycetes</taxon>
        <taxon>Polyporales</taxon>
        <taxon>Polyporaceae</taxon>
        <taxon>Trametes</taxon>
    </lineage>
</organism>
<dbReference type="AlphaFoldDB" id="A0AAD7X474"/>
<sequence>MVGPVEAPRLCRALRRPRAARDPITATPPFDSDAHRSVEARPATPGAGQRVGFGLGLQMTLFADVLRRAEVLQRAGHAGFEDGFIGTSAGSVRAAAEMDVDCPASQQQQ</sequence>
<dbReference type="EMBL" id="JAPEVG010000519">
    <property type="protein sequence ID" value="KAJ8461846.1"/>
    <property type="molecule type" value="Genomic_DNA"/>
</dbReference>
<proteinExistence type="predicted"/>
<evidence type="ECO:0000256" key="1">
    <source>
        <dbReference type="SAM" id="MobiDB-lite"/>
    </source>
</evidence>
<accession>A0AAD7X474</accession>
<reference evidence="2" key="1">
    <citation type="submission" date="2022-11" db="EMBL/GenBank/DDBJ databases">
        <title>Genome Sequence of Cubamyces cubensis.</title>
        <authorList>
            <person name="Buettner E."/>
        </authorList>
    </citation>
    <scope>NUCLEOTIDE SEQUENCE</scope>
    <source>
        <strain evidence="2">MPL-01</strain>
    </source>
</reference>
<feature type="region of interest" description="Disordered" evidence="1">
    <location>
        <begin position="16"/>
        <end position="51"/>
    </location>
</feature>
<keyword evidence="3" id="KW-1185">Reference proteome</keyword>
<gene>
    <name evidence="2" type="ORF">ONZ51_g11277</name>
</gene>
<evidence type="ECO:0000313" key="2">
    <source>
        <dbReference type="EMBL" id="KAJ8461846.1"/>
    </source>
</evidence>
<name>A0AAD7X474_9APHY</name>
<comment type="caution">
    <text evidence="2">The sequence shown here is derived from an EMBL/GenBank/DDBJ whole genome shotgun (WGS) entry which is preliminary data.</text>
</comment>